<dbReference type="KEGG" id="nva:G3M78_07540"/>
<dbReference type="SUPFAM" id="SSF53335">
    <property type="entry name" value="S-adenosyl-L-methionine-dependent methyltransferases"/>
    <property type="match status" value="1"/>
</dbReference>
<reference evidence="5" key="1">
    <citation type="submission" date="2020-02" db="EMBL/GenBank/DDBJ databases">
        <title>Genomic and physiological characterization of two novel Nitrospinaceae genera.</title>
        <authorList>
            <person name="Mueller A.J."/>
            <person name="Jung M.-Y."/>
            <person name="Strachan C.R."/>
            <person name="Herbold C.W."/>
            <person name="Kirkegaard R.H."/>
            <person name="Daims H."/>
        </authorList>
    </citation>
    <scope>NUCLEOTIDE SEQUENCE [LARGE SCALE GENOMIC DNA]</scope>
</reference>
<dbReference type="InterPro" id="IPR007848">
    <property type="entry name" value="Small_mtfrase_dom"/>
</dbReference>
<dbReference type="InterPro" id="IPR050210">
    <property type="entry name" value="tRNA_Adenine-N(6)_MTase"/>
</dbReference>
<protein>
    <submittedName>
        <fullName evidence="4">tRNA1(Val) (Adenine(37)-N6)-methyltransferase</fullName>
    </submittedName>
</protein>
<sequence>MTLSLFPARPFQIQQSSEGYRYSIEPFLLAHFLALEPEDRTLDIGTGCGIIPLLIASRHPQARVTGVELQTSLATLASDNIERSGLRDRVTIINQDIADFAESAGSAKFEHIVSNPPYRKVNTGRLNPNSEKALARHELKLNLETLCALSETLLKKGGTLTVAYPPSRLTETLNAMTARELHPKRLWFIHGNSSAPAKIFLAQAVLGKKTECVVEPPLYVYESANQYTLSMERIYASFNHTGRPDRVRED</sequence>
<organism evidence="4 5">
    <name type="scientific">Candidatus Nitrohelix vancouverensis</name>
    <dbReference type="NCBI Taxonomy" id="2705534"/>
    <lineage>
        <taxon>Bacteria</taxon>
        <taxon>Pseudomonadati</taxon>
        <taxon>Nitrospinota/Tectimicrobiota group</taxon>
        <taxon>Nitrospinota</taxon>
        <taxon>Nitrospinia</taxon>
        <taxon>Nitrospinales</taxon>
        <taxon>Nitrospinaceae</taxon>
        <taxon>Candidatus Nitrohelix</taxon>
    </lineage>
</organism>
<dbReference type="GO" id="GO:0008170">
    <property type="term" value="F:N-methyltransferase activity"/>
    <property type="evidence" value="ECO:0007669"/>
    <property type="project" value="UniProtKB-ARBA"/>
</dbReference>
<dbReference type="InterPro" id="IPR002052">
    <property type="entry name" value="DNA_methylase_N6_adenine_CS"/>
</dbReference>
<evidence type="ECO:0000313" key="4">
    <source>
        <dbReference type="EMBL" id="QPJ65248.1"/>
    </source>
</evidence>
<dbReference type="Gene3D" id="3.40.50.150">
    <property type="entry name" value="Vaccinia Virus protein VP39"/>
    <property type="match status" value="1"/>
</dbReference>
<name>A0A7T0C2E6_9BACT</name>
<dbReference type="PROSITE" id="PS00092">
    <property type="entry name" value="N6_MTASE"/>
    <property type="match status" value="1"/>
</dbReference>
<evidence type="ECO:0000313" key="5">
    <source>
        <dbReference type="Proteomes" id="UP000594464"/>
    </source>
</evidence>
<evidence type="ECO:0000256" key="2">
    <source>
        <dbReference type="ARBA" id="ARBA00022691"/>
    </source>
</evidence>
<proteinExistence type="predicted"/>
<keyword evidence="1 4" id="KW-0489">Methyltransferase</keyword>
<feature type="domain" description="Methyltransferase small" evidence="3">
    <location>
        <begin position="28"/>
        <end position="122"/>
    </location>
</feature>
<gene>
    <name evidence="4" type="ORF">G3M78_07540</name>
</gene>
<dbReference type="InterPro" id="IPR029063">
    <property type="entry name" value="SAM-dependent_MTases_sf"/>
</dbReference>
<dbReference type="GO" id="GO:0003676">
    <property type="term" value="F:nucleic acid binding"/>
    <property type="evidence" value="ECO:0007669"/>
    <property type="project" value="InterPro"/>
</dbReference>
<keyword evidence="2" id="KW-0949">S-adenosyl-L-methionine</keyword>
<dbReference type="PANTHER" id="PTHR47739:SF1">
    <property type="entry name" value="TRNA1(VAL) (ADENINE(37)-N6)-METHYLTRANSFERASE"/>
    <property type="match status" value="1"/>
</dbReference>
<dbReference type="AlphaFoldDB" id="A0A7T0C2E6"/>
<evidence type="ECO:0000259" key="3">
    <source>
        <dbReference type="Pfam" id="PF05175"/>
    </source>
</evidence>
<accession>A0A7T0C2E6</accession>
<dbReference type="GO" id="GO:0008757">
    <property type="term" value="F:S-adenosylmethionine-dependent methyltransferase activity"/>
    <property type="evidence" value="ECO:0007669"/>
    <property type="project" value="UniProtKB-ARBA"/>
</dbReference>
<evidence type="ECO:0000256" key="1">
    <source>
        <dbReference type="ARBA" id="ARBA00022603"/>
    </source>
</evidence>
<dbReference type="CDD" id="cd02440">
    <property type="entry name" value="AdoMet_MTases"/>
    <property type="match status" value="1"/>
</dbReference>
<dbReference type="GO" id="GO:0032259">
    <property type="term" value="P:methylation"/>
    <property type="evidence" value="ECO:0007669"/>
    <property type="project" value="UniProtKB-KW"/>
</dbReference>
<dbReference type="Proteomes" id="UP000594464">
    <property type="component" value="Chromosome"/>
</dbReference>
<keyword evidence="4" id="KW-0808">Transferase</keyword>
<dbReference type="PANTHER" id="PTHR47739">
    <property type="entry name" value="TRNA1(VAL) (ADENINE(37)-N6)-METHYLTRANSFERASE"/>
    <property type="match status" value="1"/>
</dbReference>
<dbReference type="Pfam" id="PF05175">
    <property type="entry name" value="MTS"/>
    <property type="match status" value="1"/>
</dbReference>
<dbReference type="EMBL" id="CP048620">
    <property type="protein sequence ID" value="QPJ65248.1"/>
    <property type="molecule type" value="Genomic_DNA"/>
</dbReference>